<keyword evidence="1" id="KW-1133">Transmembrane helix</keyword>
<dbReference type="AlphaFoldDB" id="A0A1Y4FXM8"/>
<dbReference type="RefSeq" id="WP_087190557.1">
    <property type="nucleotide sequence ID" value="NZ_BAABZN010000001.1"/>
</dbReference>
<dbReference type="GeneID" id="97354432"/>
<organism evidence="2 3">
    <name type="scientific">Gordonibacter urolithinfaciens</name>
    <dbReference type="NCBI Taxonomy" id="1335613"/>
    <lineage>
        <taxon>Bacteria</taxon>
        <taxon>Bacillati</taxon>
        <taxon>Actinomycetota</taxon>
        <taxon>Coriobacteriia</taxon>
        <taxon>Eggerthellales</taxon>
        <taxon>Eggerthellaceae</taxon>
        <taxon>Gordonibacter</taxon>
    </lineage>
</organism>
<evidence type="ECO:0000313" key="3">
    <source>
        <dbReference type="Proteomes" id="UP000285258"/>
    </source>
</evidence>
<protein>
    <submittedName>
        <fullName evidence="2">Viscotoxin-A3</fullName>
    </submittedName>
</protein>
<dbReference type="EMBL" id="QIBW01000013">
    <property type="protein sequence ID" value="ROT88918.1"/>
    <property type="molecule type" value="Genomic_DNA"/>
</dbReference>
<dbReference type="Proteomes" id="UP000285258">
    <property type="component" value="Unassembled WGS sequence"/>
</dbReference>
<evidence type="ECO:0000256" key="1">
    <source>
        <dbReference type="SAM" id="Phobius"/>
    </source>
</evidence>
<keyword evidence="1" id="KW-0472">Membrane</keyword>
<name>A0A1Y4FXM8_9ACTN</name>
<reference evidence="3" key="1">
    <citation type="submission" date="2018-05" db="EMBL/GenBank/DDBJ databases">
        <title>Genome Sequencing of selected type strains of the family Eggerthellaceae.</title>
        <authorList>
            <person name="Danylec N."/>
            <person name="Stoll D.A."/>
            <person name="Doetsch A."/>
            <person name="Huch M."/>
        </authorList>
    </citation>
    <scope>NUCLEOTIDE SEQUENCE [LARGE SCALE GENOMIC DNA]</scope>
    <source>
        <strain evidence="3">DSM 27213</strain>
    </source>
</reference>
<feature type="transmembrane region" description="Helical" evidence="1">
    <location>
        <begin position="24"/>
        <end position="46"/>
    </location>
</feature>
<sequence>MAELTDQQIAREEKFLEGIPRLNVGALFLPPIWGPAHGMWAALLFYPIWLFADNTFYAAWTERTPLALIVAAAVFVTLTAGTVAFSLIGQPFAAHRAASRGVEKDAYLRRQRVWAAVSVVAGCVMIAGATYYNLAIRPTLGA</sequence>
<feature type="transmembrane region" description="Helical" evidence="1">
    <location>
        <begin position="66"/>
        <end position="92"/>
    </location>
</feature>
<evidence type="ECO:0000313" key="2">
    <source>
        <dbReference type="EMBL" id="ROT88918.1"/>
    </source>
</evidence>
<gene>
    <name evidence="2" type="ORF">DMP12_10720</name>
</gene>
<proteinExistence type="predicted"/>
<accession>A0A1Y4FXM8</accession>
<keyword evidence="1" id="KW-0812">Transmembrane</keyword>
<feature type="transmembrane region" description="Helical" evidence="1">
    <location>
        <begin position="113"/>
        <end position="132"/>
    </location>
</feature>
<comment type="caution">
    <text evidence="2">The sequence shown here is derived from an EMBL/GenBank/DDBJ whole genome shotgun (WGS) entry which is preliminary data.</text>
</comment>